<feature type="domain" description="FAD-binding" evidence="6">
    <location>
        <begin position="2"/>
        <end position="224"/>
    </location>
</feature>
<dbReference type="AlphaFoldDB" id="A0A5M9JR91"/>
<name>A0A5M9JR91_MONFR</name>
<keyword evidence="5" id="KW-0503">Monooxygenase</keyword>
<organism evidence="7 8">
    <name type="scientific">Monilinia fructicola</name>
    <name type="common">Brown rot fungus</name>
    <name type="synonym">Ciboria fructicola</name>
    <dbReference type="NCBI Taxonomy" id="38448"/>
    <lineage>
        <taxon>Eukaryota</taxon>
        <taxon>Fungi</taxon>
        <taxon>Dikarya</taxon>
        <taxon>Ascomycota</taxon>
        <taxon>Pezizomycotina</taxon>
        <taxon>Leotiomycetes</taxon>
        <taxon>Helotiales</taxon>
        <taxon>Sclerotiniaceae</taxon>
        <taxon>Monilinia</taxon>
    </lineage>
</organism>
<dbReference type="SUPFAM" id="SSF54373">
    <property type="entry name" value="FAD-linked reductases, C-terminal domain"/>
    <property type="match status" value="1"/>
</dbReference>
<reference evidence="7 8" key="1">
    <citation type="submission" date="2019-06" db="EMBL/GenBank/DDBJ databases">
        <title>Genome Sequence of the Brown Rot Fungal Pathogen Monilinia fructicola.</title>
        <authorList>
            <person name="De Miccolis Angelini R.M."/>
            <person name="Landi L."/>
            <person name="Abate D."/>
            <person name="Pollastro S."/>
            <person name="Romanazzi G."/>
            <person name="Faretra F."/>
        </authorList>
    </citation>
    <scope>NUCLEOTIDE SEQUENCE [LARGE SCALE GENOMIC DNA]</scope>
    <source>
        <strain evidence="7 8">Mfrc123</strain>
    </source>
</reference>
<evidence type="ECO:0000256" key="1">
    <source>
        <dbReference type="ARBA" id="ARBA00007992"/>
    </source>
</evidence>
<dbReference type="InterPro" id="IPR002938">
    <property type="entry name" value="FAD-bd"/>
</dbReference>
<dbReference type="Proteomes" id="UP000322873">
    <property type="component" value="Unassembled WGS sequence"/>
</dbReference>
<comment type="similarity">
    <text evidence="1">Belongs to the paxM FAD-dependent monooxygenase family.</text>
</comment>
<dbReference type="InterPro" id="IPR036188">
    <property type="entry name" value="FAD/NAD-bd_sf"/>
</dbReference>
<sequence length="423" mass="46485">MKVIIVGAGIAGLSAAIGLRRAGHEVLILDKSSLSHEVGAAIHVQPNASRIVAEWGFDFRRARLVTARSINFSSADKLHVLSNADLRDIENEFGSGYFYSHRVDLHSELMLLATREEGVGKPAVVQNKSEVVGYNTEEGSVILANGTTLTADLIVGADGIHSSAVKSVMKHENPAVPTGIACFRCLIPVKDIIDDPECAFLMEEMEGKLRSFISPNNGHKRIVWYPCRENQILNVALMCPDKIELGATEGWNLSVPNETFLNELEEFHPSLRHLLCKGKDVRLWKLLFRAPLPTWHRGKLVLIGDAVHPMLPYQGQGGAQAIEDGHALGILLSGHPTPQTLPSLLQTFEKIRKNRASALQMFSNAGIDEGGKVKESARPFIEEGKIVPSTPAQYQEYIFRYDVGKVCREELARIEKVDGYGGV</sequence>
<dbReference type="OrthoDB" id="9993796at2759"/>
<feature type="domain" description="FAD-binding" evidence="6">
    <location>
        <begin position="294"/>
        <end position="362"/>
    </location>
</feature>
<dbReference type="InterPro" id="IPR050493">
    <property type="entry name" value="FAD-dep_Monooxygenase_BioMet"/>
</dbReference>
<proteinExistence type="inferred from homology"/>
<evidence type="ECO:0000256" key="3">
    <source>
        <dbReference type="ARBA" id="ARBA00022827"/>
    </source>
</evidence>
<comment type="caution">
    <text evidence="7">The sequence shown here is derived from an EMBL/GenBank/DDBJ whole genome shotgun (WGS) entry which is preliminary data.</text>
</comment>
<evidence type="ECO:0000313" key="8">
    <source>
        <dbReference type="Proteomes" id="UP000322873"/>
    </source>
</evidence>
<evidence type="ECO:0000259" key="6">
    <source>
        <dbReference type="Pfam" id="PF01494"/>
    </source>
</evidence>
<dbReference type="SUPFAM" id="SSF51905">
    <property type="entry name" value="FAD/NAD(P)-binding domain"/>
    <property type="match status" value="1"/>
</dbReference>
<evidence type="ECO:0000256" key="2">
    <source>
        <dbReference type="ARBA" id="ARBA00022630"/>
    </source>
</evidence>
<keyword evidence="4" id="KW-0560">Oxidoreductase</keyword>
<evidence type="ECO:0000256" key="4">
    <source>
        <dbReference type="ARBA" id="ARBA00023002"/>
    </source>
</evidence>
<dbReference type="GO" id="GO:0071949">
    <property type="term" value="F:FAD binding"/>
    <property type="evidence" value="ECO:0007669"/>
    <property type="project" value="InterPro"/>
</dbReference>
<evidence type="ECO:0000256" key="5">
    <source>
        <dbReference type="ARBA" id="ARBA00023033"/>
    </source>
</evidence>
<accession>A0A5M9JR91</accession>
<dbReference type="VEuPathDB" id="FungiDB:MFRU_031g00270"/>
<dbReference type="GO" id="GO:0004497">
    <property type="term" value="F:monooxygenase activity"/>
    <property type="evidence" value="ECO:0007669"/>
    <property type="project" value="UniProtKB-KW"/>
</dbReference>
<keyword evidence="8" id="KW-1185">Reference proteome</keyword>
<evidence type="ECO:0000313" key="7">
    <source>
        <dbReference type="EMBL" id="KAA8570559.1"/>
    </source>
</evidence>
<dbReference type="PRINTS" id="PR00420">
    <property type="entry name" value="RNGMNOXGNASE"/>
</dbReference>
<keyword evidence="2" id="KW-0285">Flavoprotein</keyword>
<dbReference type="Gene3D" id="3.50.50.60">
    <property type="entry name" value="FAD/NAD(P)-binding domain"/>
    <property type="match status" value="1"/>
</dbReference>
<gene>
    <name evidence="7" type="ORF">EYC84_002821</name>
</gene>
<dbReference type="Pfam" id="PF01494">
    <property type="entry name" value="FAD_binding_3"/>
    <property type="match status" value="2"/>
</dbReference>
<dbReference type="PANTHER" id="PTHR13789">
    <property type="entry name" value="MONOOXYGENASE"/>
    <property type="match status" value="1"/>
</dbReference>
<dbReference type="EMBL" id="VICG01000007">
    <property type="protein sequence ID" value="KAA8570559.1"/>
    <property type="molecule type" value="Genomic_DNA"/>
</dbReference>
<protein>
    <recommendedName>
        <fullName evidence="6">FAD-binding domain-containing protein</fullName>
    </recommendedName>
</protein>
<dbReference type="PANTHER" id="PTHR13789:SF215">
    <property type="entry name" value="FAD-BINDING DOMAIN-CONTAINING PROTEIN-RELATED"/>
    <property type="match status" value="1"/>
</dbReference>
<keyword evidence="3" id="KW-0274">FAD</keyword>